<reference evidence="2" key="2">
    <citation type="journal article" date="2014" name="ISME J.">
        <title>Microbial stratification in low pH oxic and suboxic macroscopic growths along an acid mine drainage.</title>
        <authorList>
            <person name="Mendez-Garcia C."/>
            <person name="Mesa V."/>
            <person name="Sprenger R.R."/>
            <person name="Richter M."/>
            <person name="Diez M.S."/>
            <person name="Solano J."/>
            <person name="Bargiela R."/>
            <person name="Golyshina O.V."/>
            <person name="Manteca A."/>
            <person name="Ramos J.L."/>
            <person name="Gallego J.R."/>
            <person name="Llorente I."/>
            <person name="Martins Dos Santos V.A."/>
            <person name="Jensen O.N."/>
            <person name="Pelaez A.I."/>
            <person name="Sanchez J."/>
            <person name="Ferrer M."/>
        </authorList>
    </citation>
    <scope>NUCLEOTIDE SEQUENCE</scope>
</reference>
<dbReference type="AlphaFoldDB" id="T1B259"/>
<sequence length="129" mass="14177">MLVAVRQPSGEEHWKAEAKRLASEVKRLTAQEALDRAEIADLKGMVAALSERVATLAKLLFGKKTETQKKKEPDSGDGDEGPDSSLPTDDTKGRRGQKPGSKGHGRRDYSDLETEEHVHDVAEDERVCP</sequence>
<name>T1B259_9ZZZZ</name>
<proteinExistence type="predicted"/>
<feature type="compositionally biased region" description="Basic and acidic residues" evidence="1">
    <location>
        <begin position="106"/>
        <end position="129"/>
    </location>
</feature>
<feature type="compositionally biased region" description="Basic residues" evidence="1">
    <location>
        <begin position="94"/>
        <end position="105"/>
    </location>
</feature>
<comment type="caution">
    <text evidence="2">The sequence shown here is derived from an EMBL/GenBank/DDBJ whole genome shotgun (WGS) entry which is preliminary data.</text>
</comment>
<organism evidence="2">
    <name type="scientific">mine drainage metagenome</name>
    <dbReference type="NCBI Taxonomy" id="410659"/>
    <lineage>
        <taxon>unclassified sequences</taxon>
        <taxon>metagenomes</taxon>
        <taxon>ecological metagenomes</taxon>
    </lineage>
</organism>
<feature type="non-terminal residue" evidence="2">
    <location>
        <position position="129"/>
    </location>
</feature>
<accession>T1B259</accession>
<feature type="compositionally biased region" description="Basic and acidic residues" evidence="1">
    <location>
        <begin position="63"/>
        <end position="74"/>
    </location>
</feature>
<reference evidence="2" key="1">
    <citation type="submission" date="2013-08" db="EMBL/GenBank/DDBJ databases">
        <authorList>
            <person name="Mendez C."/>
            <person name="Richter M."/>
            <person name="Ferrer M."/>
            <person name="Sanchez J."/>
        </authorList>
    </citation>
    <scope>NUCLEOTIDE SEQUENCE</scope>
</reference>
<protein>
    <recommendedName>
        <fullName evidence="3">Transposase</fullName>
    </recommendedName>
</protein>
<dbReference type="EMBL" id="AUZY01003883">
    <property type="protein sequence ID" value="EQD66951.1"/>
    <property type="molecule type" value="Genomic_DNA"/>
</dbReference>
<evidence type="ECO:0000256" key="1">
    <source>
        <dbReference type="SAM" id="MobiDB-lite"/>
    </source>
</evidence>
<feature type="region of interest" description="Disordered" evidence="1">
    <location>
        <begin position="60"/>
        <end position="129"/>
    </location>
</feature>
<evidence type="ECO:0000313" key="2">
    <source>
        <dbReference type="EMBL" id="EQD66951.1"/>
    </source>
</evidence>
<gene>
    <name evidence="2" type="ORF">B1B_06094</name>
</gene>
<evidence type="ECO:0008006" key="3">
    <source>
        <dbReference type="Google" id="ProtNLM"/>
    </source>
</evidence>